<protein>
    <submittedName>
        <fullName evidence="2">Sensor histidine kinase</fullName>
    </submittedName>
</protein>
<sequence length="68" mass="7799">MKLWLERMIIGFTRGMNLRSKILILYGLILLLPTLVLGGGAIYLVIRSFHHSYLVTLDETVRQTARNV</sequence>
<dbReference type="GO" id="GO:0016301">
    <property type="term" value="F:kinase activity"/>
    <property type="evidence" value="ECO:0007669"/>
    <property type="project" value="UniProtKB-KW"/>
</dbReference>
<keyword evidence="1" id="KW-1133">Transmembrane helix</keyword>
<keyword evidence="1" id="KW-0812">Transmembrane</keyword>
<feature type="non-terminal residue" evidence="2">
    <location>
        <position position="68"/>
    </location>
</feature>
<accession>A0ABS7CI78</accession>
<reference evidence="2 3" key="1">
    <citation type="submission" date="2021-07" db="EMBL/GenBank/DDBJ databases">
        <title>Paenibacillus radiodurans sp. nov., isolated from the southeastern edge of Tengger Desert.</title>
        <authorList>
            <person name="Zhang G."/>
        </authorList>
    </citation>
    <scope>NUCLEOTIDE SEQUENCE [LARGE SCALE GENOMIC DNA]</scope>
    <source>
        <strain evidence="2 3">CCM 7311</strain>
    </source>
</reference>
<keyword evidence="2" id="KW-0808">Transferase</keyword>
<organism evidence="2 3">
    <name type="scientific">Paenibacillus sepulcri</name>
    <dbReference type="NCBI Taxonomy" id="359917"/>
    <lineage>
        <taxon>Bacteria</taxon>
        <taxon>Bacillati</taxon>
        <taxon>Bacillota</taxon>
        <taxon>Bacilli</taxon>
        <taxon>Bacillales</taxon>
        <taxon>Paenibacillaceae</taxon>
        <taxon>Paenibacillus</taxon>
    </lineage>
</organism>
<dbReference type="EMBL" id="JAHZIK010002329">
    <property type="protein sequence ID" value="MBW7460593.1"/>
    <property type="molecule type" value="Genomic_DNA"/>
</dbReference>
<feature type="transmembrane region" description="Helical" evidence="1">
    <location>
        <begin position="23"/>
        <end position="46"/>
    </location>
</feature>
<gene>
    <name evidence="2" type="ORF">K0U00_41670</name>
</gene>
<keyword evidence="2" id="KW-0418">Kinase</keyword>
<keyword evidence="3" id="KW-1185">Reference proteome</keyword>
<dbReference type="Proteomes" id="UP001519887">
    <property type="component" value="Unassembled WGS sequence"/>
</dbReference>
<comment type="caution">
    <text evidence="2">The sequence shown here is derived from an EMBL/GenBank/DDBJ whole genome shotgun (WGS) entry which is preliminary data.</text>
</comment>
<proteinExistence type="predicted"/>
<name>A0ABS7CI78_9BACL</name>
<evidence type="ECO:0000313" key="2">
    <source>
        <dbReference type="EMBL" id="MBW7460593.1"/>
    </source>
</evidence>
<evidence type="ECO:0000256" key="1">
    <source>
        <dbReference type="SAM" id="Phobius"/>
    </source>
</evidence>
<keyword evidence="1" id="KW-0472">Membrane</keyword>
<evidence type="ECO:0000313" key="3">
    <source>
        <dbReference type="Proteomes" id="UP001519887"/>
    </source>
</evidence>